<proteinExistence type="predicted"/>
<protein>
    <submittedName>
        <fullName evidence="1">Uncharacterized protein</fullName>
    </submittedName>
</protein>
<dbReference type="Proteomes" id="UP000314294">
    <property type="component" value="Unassembled WGS sequence"/>
</dbReference>
<name>A0A4Z2FRI2_9TELE</name>
<organism evidence="1 2">
    <name type="scientific">Liparis tanakae</name>
    <name type="common">Tanaka's snailfish</name>
    <dbReference type="NCBI Taxonomy" id="230148"/>
    <lineage>
        <taxon>Eukaryota</taxon>
        <taxon>Metazoa</taxon>
        <taxon>Chordata</taxon>
        <taxon>Craniata</taxon>
        <taxon>Vertebrata</taxon>
        <taxon>Euteleostomi</taxon>
        <taxon>Actinopterygii</taxon>
        <taxon>Neopterygii</taxon>
        <taxon>Teleostei</taxon>
        <taxon>Neoteleostei</taxon>
        <taxon>Acanthomorphata</taxon>
        <taxon>Eupercaria</taxon>
        <taxon>Perciformes</taxon>
        <taxon>Cottioidei</taxon>
        <taxon>Cottales</taxon>
        <taxon>Liparidae</taxon>
        <taxon>Liparis</taxon>
    </lineage>
</organism>
<accession>A0A4Z2FRI2</accession>
<dbReference type="AlphaFoldDB" id="A0A4Z2FRI2"/>
<reference evidence="1 2" key="1">
    <citation type="submission" date="2019-03" db="EMBL/GenBank/DDBJ databases">
        <title>First draft genome of Liparis tanakae, snailfish: a comprehensive survey of snailfish specific genes.</title>
        <authorList>
            <person name="Kim W."/>
            <person name="Song I."/>
            <person name="Jeong J.-H."/>
            <person name="Kim D."/>
            <person name="Kim S."/>
            <person name="Ryu S."/>
            <person name="Song J.Y."/>
            <person name="Lee S.K."/>
        </authorList>
    </citation>
    <scope>NUCLEOTIDE SEQUENCE [LARGE SCALE GENOMIC DNA]</scope>
    <source>
        <tissue evidence="1">Muscle</tissue>
    </source>
</reference>
<sequence length="100" mass="10876">MHYGDICLAAVPRERRPVLTRAGHASERRRSGTFTFHCGLQGGAGWGGAKCGGGPCFGDHWSSRCTCSVEYGFETGRLGGSRRPRARSGERLFELIYGLL</sequence>
<gene>
    <name evidence="1" type="ORF">EYF80_045951</name>
</gene>
<evidence type="ECO:0000313" key="1">
    <source>
        <dbReference type="EMBL" id="TNN43857.1"/>
    </source>
</evidence>
<keyword evidence="2" id="KW-1185">Reference proteome</keyword>
<evidence type="ECO:0000313" key="2">
    <source>
        <dbReference type="Proteomes" id="UP000314294"/>
    </source>
</evidence>
<comment type="caution">
    <text evidence="1">The sequence shown here is derived from an EMBL/GenBank/DDBJ whole genome shotgun (WGS) entry which is preliminary data.</text>
</comment>
<dbReference type="EMBL" id="SRLO01000941">
    <property type="protein sequence ID" value="TNN43857.1"/>
    <property type="molecule type" value="Genomic_DNA"/>
</dbReference>